<gene>
    <name evidence="7" type="ORF">A3Q56_07255</name>
</gene>
<dbReference type="InterPro" id="IPR046938">
    <property type="entry name" value="DNA_clamp_sf"/>
</dbReference>
<evidence type="ECO:0000313" key="7">
    <source>
        <dbReference type="EMBL" id="OAF65033.1"/>
    </source>
</evidence>
<evidence type="ECO:0000256" key="5">
    <source>
        <dbReference type="ARBA" id="ARBA00023242"/>
    </source>
</evidence>
<dbReference type="Gene3D" id="3.70.10.10">
    <property type="match status" value="1"/>
</dbReference>
<evidence type="ECO:0000313" key="8">
    <source>
        <dbReference type="Proteomes" id="UP000078046"/>
    </source>
</evidence>
<dbReference type="Gene3D" id="2.40.160.110">
    <property type="match status" value="1"/>
</dbReference>
<keyword evidence="6" id="KW-1133">Transmembrane helix</keyword>
<evidence type="ECO:0000256" key="1">
    <source>
        <dbReference type="ARBA" id="ARBA00004123"/>
    </source>
</evidence>
<name>A0A177AUH3_9BILA</name>
<dbReference type="Pfam" id="PF02144">
    <property type="entry name" value="Rad1"/>
    <property type="match status" value="1"/>
</dbReference>
<keyword evidence="3" id="KW-0227">DNA damage</keyword>
<dbReference type="OrthoDB" id="337581at2759"/>
<dbReference type="GO" id="GO:0006281">
    <property type="term" value="P:DNA repair"/>
    <property type="evidence" value="ECO:0007669"/>
    <property type="project" value="UniProtKB-KW"/>
</dbReference>
<evidence type="ECO:0000256" key="6">
    <source>
        <dbReference type="SAM" id="Phobius"/>
    </source>
</evidence>
<organism evidence="7 8">
    <name type="scientific">Intoshia linei</name>
    <dbReference type="NCBI Taxonomy" id="1819745"/>
    <lineage>
        <taxon>Eukaryota</taxon>
        <taxon>Metazoa</taxon>
        <taxon>Spiralia</taxon>
        <taxon>Lophotrochozoa</taxon>
        <taxon>Mesozoa</taxon>
        <taxon>Orthonectida</taxon>
        <taxon>Rhopaluridae</taxon>
        <taxon>Intoshia</taxon>
    </lineage>
</organism>
<evidence type="ECO:0000256" key="2">
    <source>
        <dbReference type="ARBA" id="ARBA00010991"/>
    </source>
</evidence>
<keyword evidence="6" id="KW-0472">Membrane</keyword>
<keyword evidence="5" id="KW-0539">Nucleus</keyword>
<comment type="similarity">
    <text evidence="2">Belongs to the rad1 family.</text>
</comment>
<evidence type="ECO:0000256" key="3">
    <source>
        <dbReference type="ARBA" id="ARBA00022763"/>
    </source>
</evidence>
<comment type="subcellular location">
    <subcellularLocation>
        <location evidence="1">Nucleus</location>
    </subcellularLocation>
</comment>
<feature type="transmembrane region" description="Helical" evidence="6">
    <location>
        <begin position="153"/>
        <end position="175"/>
    </location>
</feature>
<dbReference type="AlphaFoldDB" id="A0A177AUH3"/>
<dbReference type="PANTHER" id="PTHR10870">
    <property type="entry name" value="CELL CYCLE CHECKPOINT PROTEIN RAD1"/>
    <property type="match status" value="1"/>
</dbReference>
<dbReference type="SUPFAM" id="SSF55979">
    <property type="entry name" value="DNA clamp"/>
    <property type="match status" value="1"/>
</dbReference>
<comment type="caution">
    <text evidence="7">The sequence shown here is derived from an EMBL/GenBank/DDBJ whole genome shotgun (WGS) entry which is preliminary data.</text>
</comment>
<reference evidence="7 8" key="1">
    <citation type="submission" date="2016-04" db="EMBL/GenBank/DDBJ databases">
        <title>The genome of Intoshia linei affirms orthonectids as highly simplified spiralians.</title>
        <authorList>
            <person name="Mikhailov K.V."/>
            <person name="Slusarev G.S."/>
            <person name="Nikitin M.A."/>
            <person name="Logacheva M.D."/>
            <person name="Penin A."/>
            <person name="Aleoshin V."/>
            <person name="Panchin Y.V."/>
        </authorList>
    </citation>
    <scope>NUCLEOTIDE SEQUENCE [LARGE SCALE GENOMIC DNA]</scope>
    <source>
        <strain evidence="7">Intl2013</strain>
        <tissue evidence="7">Whole animal</tissue>
    </source>
</reference>
<keyword evidence="8" id="KW-1185">Reference proteome</keyword>
<dbReference type="EMBL" id="LWCA01001480">
    <property type="protein sequence ID" value="OAF65033.1"/>
    <property type="molecule type" value="Genomic_DNA"/>
</dbReference>
<dbReference type="InterPro" id="IPR003021">
    <property type="entry name" value="Rad1_Rec1_Rad17"/>
</dbReference>
<feature type="transmembrane region" description="Helical" evidence="6">
    <location>
        <begin position="381"/>
        <end position="403"/>
    </location>
</feature>
<dbReference type="GO" id="GO:0000077">
    <property type="term" value="P:DNA damage checkpoint signaling"/>
    <property type="evidence" value="ECO:0007669"/>
    <property type="project" value="InterPro"/>
</dbReference>
<sequence>MTYDGYGSPFCLTLSENYVITDCKIKTIEPTESLLFDFKESEVDQQIIIKTSVLKDIFNELDQTSDVFEIVVNCDDFEIITFGIYGSFQYTITKSSPFIVLFNSTKPCRHRYLITLIKSIHKTLLLSSDVSIKIDKDGHLCLQFKIVDSGNNCFIDFYVIFFTFNVNVFILNNFYFISKMWIILLGFLYNVGANNVCLGVVGKLSLTFLTKGENKTDSVDFVFNSIGLPCSNKLILCHKRNPCIEFEFDNNSNEIKLNRVNVKMDGRIVEEIDSWNIYDMALDKNFFFKPTQMGQMYSCQSEFTVPMNKIIKPNIYDNHIPDKFELILASINLSNFGLILINQNVNGIITETKCQKDQFPDGTDFSSDDSFMGYLRSFSPITLIAISSLISSILMSLILLIWYKLWQNHLCCCRTCRKSPYKTIPTD</sequence>
<keyword evidence="6" id="KW-0812">Transmembrane</keyword>
<evidence type="ECO:0000256" key="4">
    <source>
        <dbReference type="ARBA" id="ARBA00023204"/>
    </source>
</evidence>
<dbReference type="GO" id="GO:0030896">
    <property type="term" value="C:checkpoint clamp complex"/>
    <property type="evidence" value="ECO:0007669"/>
    <property type="project" value="TreeGrafter"/>
</dbReference>
<proteinExistence type="inferred from homology"/>
<feature type="transmembrane region" description="Helical" evidence="6">
    <location>
        <begin position="181"/>
        <end position="201"/>
    </location>
</feature>
<keyword evidence="4" id="KW-0234">DNA repair</keyword>
<protein>
    <submittedName>
        <fullName evidence="7">Rad1-like DNA damage checkpoint protein</fullName>
    </submittedName>
</protein>
<dbReference type="PANTHER" id="PTHR10870:SF0">
    <property type="entry name" value="CELL CYCLE CHECKPOINT PROTEIN RAD1"/>
    <property type="match status" value="1"/>
</dbReference>
<dbReference type="Proteomes" id="UP000078046">
    <property type="component" value="Unassembled WGS sequence"/>
</dbReference>
<dbReference type="PRINTS" id="PR01245">
    <property type="entry name" value="RAD1REC1"/>
</dbReference>
<accession>A0A177AUH3</accession>